<dbReference type="AlphaFoldDB" id="A0A2K9NAZ6"/>
<dbReference type="KEGG" id="ncb:C0V82_08830"/>
<keyword evidence="3" id="KW-1185">Reference proteome</keyword>
<proteinExistence type="predicted"/>
<feature type="chain" id="PRO_5014785107" evidence="1">
    <location>
        <begin position="22"/>
        <end position="204"/>
    </location>
</feature>
<evidence type="ECO:0000313" key="2">
    <source>
        <dbReference type="EMBL" id="AUN30323.1"/>
    </source>
</evidence>
<organism evidence="2 3">
    <name type="scientific">Niveispirillum cyanobacteriorum</name>
    <dbReference type="NCBI Taxonomy" id="1612173"/>
    <lineage>
        <taxon>Bacteria</taxon>
        <taxon>Pseudomonadati</taxon>
        <taxon>Pseudomonadota</taxon>
        <taxon>Alphaproteobacteria</taxon>
        <taxon>Rhodospirillales</taxon>
        <taxon>Azospirillaceae</taxon>
        <taxon>Niveispirillum</taxon>
    </lineage>
</organism>
<protein>
    <submittedName>
        <fullName evidence="2">Uncharacterized protein</fullName>
    </submittedName>
</protein>
<evidence type="ECO:0000256" key="1">
    <source>
        <dbReference type="SAM" id="SignalP"/>
    </source>
</evidence>
<name>A0A2K9NAZ6_9PROT</name>
<sequence>MRSCRIGFLLLSMIAPTMPVAGTAQTLPIAARAEDSPLIGSVLRTVAAEILTDQVVLTGLRQAARENDVYTMDAIIQRDVTWRLQAKRGTGPLLDTVMQGEMSRHLTLARVPRQAVLADLMLTDDRGLLVAATRIPSDYDQSDEAKYIVPTTSDPGMVHVEEAAYDESADDYVVAASILLIDPADGRMLGVLCANFTLAALARD</sequence>
<dbReference type="EMBL" id="CP025611">
    <property type="protein sequence ID" value="AUN30323.1"/>
    <property type="molecule type" value="Genomic_DNA"/>
</dbReference>
<dbReference type="Proteomes" id="UP000234752">
    <property type="component" value="Chromosome eg_1"/>
</dbReference>
<keyword evidence="1" id="KW-0732">Signal</keyword>
<reference evidence="2 3" key="1">
    <citation type="submission" date="2017-12" db="EMBL/GenBank/DDBJ databases">
        <title>Genomes of bacteria within cyanobacterial aggregates.</title>
        <authorList>
            <person name="Cai H."/>
        </authorList>
    </citation>
    <scope>NUCLEOTIDE SEQUENCE [LARGE SCALE GENOMIC DNA]</scope>
    <source>
        <strain evidence="2 3">TH16</strain>
    </source>
</reference>
<evidence type="ECO:0000313" key="3">
    <source>
        <dbReference type="Proteomes" id="UP000234752"/>
    </source>
</evidence>
<feature type="signal peptide" evidence="1">
    <location>
        <begin position="1"/>
        <end position="21"/>
    </location>
</feature>
<gene>
    <name evidence="2" type="ORF">C0V82_08830</name>
</gene>
<accession>A0A2K9NAZ6</accession>